<reference evidence="9 10" key="1">
    <citation type="submission" date="2019-02" db="EMBL/GenBank/DDBJ databases">
        <title>Deep-cultivation of Planctomycetes and their phenomic and genomic characterization uncovers novel biology.</title>
        <authorList>
            <person name="Wiegand S."/>
            <person name="Jogler M."/>
            <person name="Boedeker C."/>
            <person name="Pinto D."/>
            <person name="Vollmers J."/>
            <person name="Rivas-Marin E."/>
            <person name="Kohn T."/>
            <person name="Peeters S.H."/>
            <person name="Heuer A."/>
            <person name="Rast P."/>
            <person name="Oberbeckmann S."/>
            <person name="Bunk B."/>
            <person name="Jeske O."/>
            <person name="Meyerdierks A."/>
            <person name="Storesund J.E."/>
            <person name="Kallscheuer N."/>
            <person name="Luecker S."/>
            <person name="Lage O.M."/>
            <person name="Pohl T."/>
            <person name="Merkel B.J."/>
            <person name="Hornburger P."/>
            <person name="Mueller R.-W."/>
            <person name="Bruemmer F."/>
            <person name="Labrenz M."/>
            <person name="Spormann A.M."/>
            <person name="Op den Camp H."/>
            <person name="Overmann J."/>
            <person name="Amann R."/>
            <person name="Jetten M.S.M."/>
            <person name="Mascher T."/>
            <person name="Medema M.H."/>
            <person name="Devos D.P."/>
            <person name="Kaster A.-K."/>
            <person name="Ovreas L."/>
            <person name="Rohde M."/>
            <person name="Galperin M.Y."/>
            <person name="Jogler C."/>
        </authorList>
    </citation>
    <scope>NUCLEOTIDE SEQUENCE [LARGE SCALE GENOMIC DNA]</scope>
    <source>
        <strain evidence="9 10">Poly30</strain>
    </source>
</reference>
<feature type="transmembrane region" description="Helical" evidence="8">
    <location>
        <begin position="191"/>
        <end position="213"/>
    </location>
</feature>
<evidence type="ECO:0000256" key="8">
    <source>
        <dbReference type="SAM" id="Phobius"/>
    </source>
</evidence>
<evidence type="ECO:0000256" key="2">
    <source>
        <dbReference type="ARBA" id="ARBA00006175"/>
    </source>
</evidence>
<dbReference type="InterPro" id="IPR022357">
    <property type="entry name" value="MIP_CS"/>
</dbReference>
<dbReference type="PRINTS" id="PR00783">
    <property type="entry name" value="MINTRINSICP"/>
</dbReference>
<organism evidence="9 10">
    <name type="scientific">Saltatorellus ferox</name>
    <dbReference type="NCBI Taxonomy" id="2528018"/>
    <lineage>
        <taxon>Bacteria</taxon>
        <taxon>Pseudomonadati</taxon>
        <taxon>Planctomycetota</taxon>
        <taxon>Planctomycetia</taxon>
        <taxon>Planctomycetia incertae sedis</taxon>
        <taxon>Saltatorellus</taxon>
    </lineage>
</organism>
<feature type="transmembrane region" description="Helical" evidence="8">
    <location>
        <begin position="161"/>
        <end position="179"/>
    </location>
</feature>
<name>A0A518ELB2_9BACT</name>
<evidence type="ECO:0000256" key="5">
    <source>
        <dbReference type="ARBA" id="ARBA00022989"/>
    </source>
</evidence>
<comment type="subcellular location">
    <subcellularLocation>
        <location evidence="1">Membrane</location>
        <topology evidence="1">Multi-pass membrane protein</topology>
    </subcellularLocation>
</comment>
<dbReference type="GO" id="GO:0005886">
    <property type="term" value="C:plasma membrane"/>
    <property type="evidence" value="ECO:0007669"/>
    <property type="project" value="TreeGrafter"/>
</dbReference>
<dbReference type="Gene3D" id="1.20.1080.10">
    <property type="entry name" value="Glycerol uptake facilitator protein"/>
    <property type="match status" value="1"/>
</dbReference>
<evidence type="ECO:0000256" key="4">
    <source>
        <dbReference type="ARBA" id="ARBA00022692"/>
    </source>
</evidence>
<evidence type="ECO:0000256" key="6">
    <source>
        <dbReference type="ARBA" id="ARBA00023136"/>
    </source>
</evidence>
<keyword evidence="10" id="KW-1185">Reference proteome</keyword>
<dbReference type="Pfam" id="PF00230">
    <property type="entry name" value="MIP"/>
    <property type="match status" value="1"/>
</dbReference>
<evidence type="ECO:0000256" key="1">
    <source>
        <dbReference type="ARBA" id="ARBA00004141"/>
    </source>
</evidence>
<evidence type="ECO:0000313" key="9">
    <source>
        <dbReference type="EMBL" id="QDV04873.1"/>
    </source>
</evidence>
<accession>A0A518ELB2</accession>
<dbReference type="GO" id="GO:0015254">
    <property type="term" value="F:glycerol channel activity"/>
    <property type="evidence" value="ECO:0007669"/>
    <property type="project" value="TreeGrafter"/>
</dbReference>
<keyword evidence="6 8" id="KW-0472">Membrane</keyword>
<gene>
    <name evidence="9" type="primary">glpF</name>
    <name evidence="9" type="ORF">Poly30_03670</name>
</gene>
<evidence type="ECO:0000313" key="10">
    <source>
        <dbReference type="Proteomes" id="UP000320390"/>
    </source>
</evidence>
<dbReference type="PROSITE" id="PS00221">
    <property type="entry name" value="MIP"/>
    <property type="match status" value="1"/>
</dbReference>
<dbReference type="Proteomes" id="UP000320390">
    <property type="component" value="Chromosome"/>
</dbReference>
<feature type="transmembrane region" description="Helical" evidence="8">
    <location>
        <begin position="109"/>
        <end position="131"/>
    </location>
</feature>
<dbReference type="SUPFAM" id="SSF81338">
    <property type="entry name" value="Aquaporin-like"/>
    <property type="match status" value="1"/>
</dbReference>
<dbReference type="InterPro" id="IPR050363">
    <property type="entry name" value="MIP/Aquaporin"/>
</dbReference>
<keyword evidence="4 7" id="KW-0812">Transmembrane</keyword>
<evidence type="ECO:0000256" key="7">
    <source>
        <dbReference type="RuleBase" id="RU000477"/>
    </source>
</evidence>
<keyword evidence="5 8" id="KW-1133">Transmembrane helix</keyword>
<sequence length="273" mass="27605">MLFPAGSSCRLSRPPEQTTTEVDLDLELATIFGSEVVGTAMLMLLGCGVVANVALARSKGHGGGFPLVVFGWGLAVFCGVTVSYASGAHLNPAVTVGLLVTGDVSSAQALVYCAAQMLGAFLGSSMSWLVYKKHFDAELDPATKRAVFCTAPAIRSHGWNVVTEVIGTFVLVFVVIGFGRGGDPASAVPAGLAALGAVPVALLVMGIGASLGGPTGYAINPARDLGARIAHAVLPIRGKGSSDWGYAWVPVVGPLLGGVLGALASGPLLPLLP</sequence>
<feature type="transmembrane region" description="Helical" evidence="8">
    <location>
        <begin position="246"/>
        <end position="269"/>
    </location>
</feature>
<dbReference type="AlphaFoldDB" id="A0A518ELB2"/>
<feature type="transmembrane region" description="Helical" evidence="8">
    <location>
        <begin position="36"/>
        <end position="55"/>
    </location>
</feature>
<dbReference type="EMBL" id="CP036434">
    <property type="protein sequence ID" value="QDV04873.1"/>
    <property type="molecule type" value="Genomic_DNA"/>
</dbReference>
<dbReference type="PANTHER" id="PTHR43829">
    <property type="entry name" value="AQUAPORIN OR AQUAGLYCEROPORIN RELATED"/>
    <property type="match status" value="1"/>
</dbReference>
<dbReference type="InterPro" id="IPR023271">
    <property type="entry name" value="Aquaporin-like"/>
</dbReference>
<evidence type="ECO:0000256" key="3">
    <source>
        <dbReference type="ARBA" id="ARBA00022448"/>
    </source>
</evidence>
<dbReference type="InterPro" id="IPR000425">
    <property type="entry name" value="MIP"/>
</dbReference>
<keyword evidence="3 7" id="KW-0813">Transport</keyword>
<feature type="transmembrane region" description="Helical" evidence="8">
    <location>
        <begin position="67"/>
        <end position="89"/>
    </location>
</feature>
<comment type="similarity">
    <text evidence="2 7">Belongs to the MIP/aquaporin (TC 1.A.8) family.</text>
</comment>
<dbReference type="OrthoDB" id="9807293at2"/>
<proteinExistence type="inferred from homology"/>
<dbReference type="PANTHER" id="PTHR43829:SF9">
    <property type="entry name" value="AQUAPORIN-9"/>
    <property type="match status" value="1"/>
</dbReference>
<protein>
    <submittedName>
        <fullName evidence="9">Glycerol uptake facilitator protein</fullName>
    </submittedName>
</protein>